<dbReference type="Proteomes" id="UP000308365">
    <property type="component" value="Unassembled WGS sequence"/>
</dbReference>
<feature type="compositionally biased region" description="Polar residues" evidence="7">
    <location>
        <begin position="58"/>
        <end position="68"/>
    </location>
</feature>
<keyword evidence="3 6" id="KW-0238">DNA-binding</keyword>
<evidence type="ECO:0000256" key="6">
    <source>
        <dbReference type="PROSITE-ProRule" id="PRU00201"/>
    </source>
</evidence>
<dbReference type="InterPro" id="IPR018186">
    <property type="entry name" value="TF_T-box_CS"/>
</dbReference>
<evidence type="ECO:0000256" key="5">
    <source>
        <dbReference type="ARBA" id="ARBA00023242"/>
    </source>
</evidence>
<dbReference type="GO" id="GO:0010975">
    <property type="term" value="P:regulation of neuron projection development"/>
    <property type="evidence" value="ECO:0007669"/>
    <property type="project" value="TreeGrafter"/>
</dbReference>
<evidence type="ECO:0000256" key="4">
    <source>
        <dbReference type="ARBA" id="ARBA00023163"/>
    </source>
</evidence>
<dbReference type="InterPro" id="IPR036960">
    <property type="entry name" value="T-box_sf"/>
</dbReference>
<dbReference type="InterPro" id="IPR046360">
    <property type="entry name" value="T-box_DNA-bd"/>
</dbReference>
<dbReference type="GO" id="GO:0000785">
    <property type="term" value="C:chromatin"/>
    <property type="evidence" value="ECO:0007669"/>
    <property type="project" value="TreeGrafter"/>
</dbReference>
<feature type="region of interest" description="Disordered" evidence="7">
    <location>
        <begin position="702"/>
        <end position="723"/>
    </location>
</feature>
<dbReference type="InterPro" id="IPR008967">
    <property type="entry name" value="p53-like_TF_DNA-bd_sf"/>
</dbReference>
<dbReference type="GO" id="GO:0021902">
    <property type="term" value="P:commitment of neuronal cell to specific neuron type in forebrain"/>
    <property type="evidence" value="ECO:0007669"/>
    <property type="project" value="TreeGrafter"/>
</dbReference>
<dbReference type="Gene3D" id="2.60.40.820">
    <property type="entry name" value="Transcription factor, T-box"/>
    <property type="match status" value="2"/>
</dbReference>
<dbReference type="GO" id="GO:0045893">
    <property type="term" value="P:positive regulation of DNA-templated transcription"/>
    <property type="evidence" value="ECO:0007669"/>
    <property type="project" value="InterPro"/>
</dbReference>
<evidence type="ECO:0000313" key="10">
    <source>
        <dbReference type="Proteomes" id="UP000308365"/>
    </source>
</evidence>
<dbReference type="PRINTS" id="PR00937">
    <property type="entry name" value="TBOX"/>
</dbReference>
<comment type="caution">
    <text evidence="9">The sequence shown here is derived from an EMBL/GenBank/DDBJ whole genome shotgun (WGS) entry which is preliminary data.</text>
</comment>
<dbReference type="GO" id="GO:0000978">
    <property type="term" value="F:RNA polymerase II cis-regulatory region sequence-specific DNA binding"/>
    <property type="evidence" value="ECO:0007669"/>
    <property type="project" value="InterPro"/>
</dbReference>
<evidence type="ECO:0000259" key="8">
    <source>
        <dbReference type="PROSITE" id="PS50252"/>
    </source>
</evidence>
<evidence type="ECO:0000256" key="1">
    <source>
        <dbReference type="ARBA" id="ARBA00004123"/>
    </source>
</evidence>
<feature type="compositionally biased region" description="Low complexity" evidence="7">
    <location>
        <begin position="593"/>
        <end position="603"/>
    </location>
</feature>
<evidence type="ECO:0000256" key="3">
    <source>
        <dbReference type="ARBA" id="ARBA00023125"/>
    </source>
</evidence>
<dbReference type="GO" id="GO:0000981">
    <property type="term" value="F:DNA-binding transcription factor activity, RNA polymerase II-specific"/>
    <property type="evidence" value="ECO:0007669"/>
    <property type="project" value="TreeGrafter"/>
</dbReference>
<dbReference type="GO" id="GO:0001708">
    <property type="term" value="P:cell fate specification"/>
    <property type="evidence" value="ECO:0007669"/>
    <property type="project" value="TreeGrafter"/>
</dbReference>
<keyword evidence="5 6" id="KW-0539">Nucleus</keyword>
<feature type="compositionally biased region" description="Low complexity" evidence="7">
    <location>
        <begin position="703"/>
        <end position="717"/>
    </location>
</feature>
<feature type="compositionally biased region" description="Polar residues" evidence="7">
    <location>
        <begin position="437"/>
        <end position="447"/>
    </location>
</feature>
<feature type="domain" description="T-box" evidence="8">
    <location>
        <begin position="208"/>
        <end position="368"/>
    </location>
</feature>
<dbReference type="SMART" id="SM00425">
    <property type="entry name" value="TBOX"/>
    <property type="match status" value="1"/>
</dbReference>
<dbReference type="InterPro" id="IPR001699">
    <property type="entry name" value="TF_T-box"/>
</dbReference>
<feature type="region of interest" description="Disordered" evidence="7">
    <location>
        <begin position="43"/>
        <end position="83"/>
    </location>
</feature>
<dbReference type="AlphaFoldDB" id="A0A4U1FHD8"/>
<accession>A0A4U1FHD8</accession>
<keyword evidence="2" id="KW-0805">Transcription regulation</keyword>
<comment type="caution">
    <text evidence="6">Lacks conserved residue(s) required for the propagation of feature annotation.</text>
</comment>
<dbReference type="PANTHER" id="PTHR11267">
    <property type="entry name" value="T-BOX PROTEIN-RELATED"/>
    <property type="match status" value="1"/>
</dbReference>
<feature type="region of interest" description="Disordered" evidence="7">
    <location>
        <begin position="567"/>
        <end position="629"/>
    </location>
</feature>
<dbReference type="SUPFAM" id="SSF49417">
    <property type="entry name" value="p53-like transcription factors"/>
    <property type="match status" value="1"/>
</dbReference>
<dbReference type="PROSITE" id="PS01283">
    <property type="entry name" value="TBOX_1"/>
    <property type="match status" value="1"/>
</dbReference>
<dbReference type="Pfam" id="PF00907">
    <property type="entry name" value="T-box"/>
    <property type="match status" value="2"/>
</dbReference>
<dbReference type="EMBL" id="RWIC01000125">
    <property type="protein sequence ID" value="TKC49265.1"/>
    <property type="molecule type" value="Genomic_DNA"/>
</dbReference>
<organism evidence="9 10">
    <name type="scientific">Monodon monoceros</name>
    <name type="common">Narwhal</name>
    <name type="synonym">Ceratodon monodon</name>
    <dbReference type="NCBI Taxonomy" id="40151"/>
    <lineage>
        <taxon>Eukaryota</taxon>
        <taxon>Metazoa</taxon>
        <taxon>Chordata</taxon>
        <taxon>Craniata</taxon>
        <taxon>Vertebrata</taxon>
        <taxon>Euteleostomi</taxon>
        <taxon>Mammalia</taxon>
        <taxon>Eutheria</taxon>
        <taxon>Laurasiatheria</taxon>
        <taxon>Artiodactyla</taxon>
        <taxon>Whippomorpha</taxon>
        <taxon>Cetacea</taxon>
        <taxon>Odontoceti</taxon>
        <taxon>Monodontidae</taxon>
        <taxon>Monodon</taxon>
    </lineage>
</organism>
<evidence type="ECO:0000256" key="2">
    <source>
        <dbReference type="ARBA" id="ARBA00023015"/>
    </source>
</evidence>
<evidence type="ECO:0000313" key="9">
    <source>
        <dbReference type="EMBL" id="TKC49265.1"/>
    </source>
</evidence>
<reference evidence="10" key="1">
    <citation type="journal article" date="2019" name="IScience">
        <title>Narwhal Genome Reveals Long-Term Low Genetic Diversity despite Current Large Abundance Size.</title>
        <authorList>
            <person name="Westbury M.V."/>
            <person name="Petersen B."/>
            <person name="Garde E."/>
            <person name="Heide-Jorgensen M.P."/>
            <person name="Lorenzen E.D."/>
        </authorList>
    </citation>
    <scope>NUCLEOTIDE SEQUENCE [LARGE SCALE GENOMIC DNA]</scope>
</reference>
<dbReference type="InterPro" id="IPR032385">
    <property type="entry name" value="T-box_assoc"/>
</dbReference>
<feature type="region of interest" description="Disordered" evidence="7">
    <location>
        <begin position="422"/>
        <end position="458"/>
    </location>
</feature>
<dbReference type="PROSITE" id="PS50252">
    <property type="entry name" value="TBOX_3"/>
    <property type="match status" value="1"/>
</dbReference>
<dbReference type="PANTHER" id="PTHR11267:SF88">
    <property type="entry name" value="T-BOX BRAIN PROTEIN 1"/>
    <property type="match status" value="1"/>
</dbReference>
<name>A0A4U1FHD8_MONMO</name>
<sequence>MQLEHCLSPSIMLSKKFLNVSSSYPHSGGSELVLHDHPIISTTDNLERSSPLKKITRGMTNQSDTDNFPDSKDSPGDVQRSKLSPVLDGVSELRHSFDGSAADRYLLSQSSQPQSAATAPSAMFPYAGQHGPAHPAFSIGSPSRYMAHHPVITNGAYNSLLSNSSPQGYPTAGYPYPQQYGHSYQGAPFYQFSSTQPGLVPGKAQVYLCNRPLWLKFHRHQTEMIITKQGRRMFPFLSFNISGLDPTAHYNIFVDVILADPNHWRFQGGKWVPCGKADTNEIGSICIRIPPTRGLTGCMVVLQSLHKYQPRLHVVEVNEDGTEDTSQPGRVQTFTFPETQFIAVTAYQNTDITQLKIDHNPFAKGFRDNYDTIYTGCDMDRLTPSPNDSPRSQIVPGARYAMAGSFLQDQFVSNYAKARFHPGAGAGPGPGTDRSVPHTNGLLSPQQAEDPGAPSPQRWFVTPANNRLDFAASAYDTATDFAGNAATLLSYAAAGVKALPLQAAGCTGRPLGYYADPSGWGARSPPQYCGAKSGSVLPCWPNSAAAAARMAGANPYLGEEAEGLAAERSPLPPGAEDAKPKDLSDSSWIETPSSIKSIDSSDSGIYEQAKRRRISPADTPVSESSSPLKSEKKNTEMWIFQLGGRCVLVKVSAELCLYLLEKRFLYFCVQRNEIQERVKWSSVFLQSPTGPALLRPRCRRAGGARAAGRPGGAQAEGEGSGGRAGLPGVSLAVGARLPARPAALGPESPRTKESVSCAETKLLEAEDRFHRNVVPGTERRT</sequence>
<keyword evidence="4" id="KW-0804">Transcription</keyword>
<comment type="subcellular location">
    <subcellularLocation>
        <location evidence="1 6">Nucleus</location>
    </subcellularLocation>
</comment>
<proteinExistence type="predicted"/>
<evidence type="ECO:0000256" key="7">
    <source>
        <dbReference type="SAM" id="MobiDB-lite"/>
    </source>
</evidence>
<protein>
    <recommendedName>
        <fullName evidence="8">T-box domain-containing protein</fullName>
    </recommendedName>
</protein>
<dbReference type="GO" id="GO:0005634">
    <property type="term" value="C:nucleus"/>
    <property type="evidence" value="ECO:0007669"/>
    <property type="project" value="UniProtKB-SubCell"/>
</dbReference>
<dbReference type="Pfam" id="PF16176">
    <property type="entry name" value="T-box_assoc"/>
    <property type="match status" value="1"/>
</dbReference>
<gene>
    <name evidence="9" type="ORF">EI555_004877</name>
</gene>